<organism evidence="5">
    <name type="scientific">Zea mays</name>
    <name type="common">Maize</name>
    <dbReference type="NCBI Taxonomy" id="4577"/>
    <lineage>
        <taxon>Eukaryota</taxon>
        <taxon>Viridiplantae</taxon>
        <taxon>Streptophyta</taxon>
        <taxon>Embryophyta</taxon>
        <taxon>Tracheophyta</taxon>
        <taxon>Spermatophyta</taxon>
        <taxon>Magnoliopsida</taxon>
        <taxon>Liliopsida</taxon>
        <taxon>Poales</taxon>
        <taxon>Poaceae</taxon>
        <taxon>PACMAD clade</taxon>
        <taxon>Panicoideae</taxon>
        <taxon>Andropogonodae</taxon>
        <taxon>Andropogoneae</taxon>
        <taxon>Tripsacinae</taxon>
        <taxon>Zea</taxon>
    </lineage>
</organism>
<dbReference type="PANTHER" id="PTHR43521:SF7">
    <property type="entry name" value="DELTA-1-PYRROLINE-5-CARBOXYLATE DEHYDROGENASE 12A1, MITOCHONDRIAL"/>
    <property type="match status" value="1"/>
</dbReference>
<sequence>MNVLDFFAKLIQRVSPKSYQQALAEVQVSQKFLENFCGDQVRFLARSFAVPGNHLGQRSNGYRWPYGPVAIITPFNFPLEIPLLQLMGALYMGNKPVLKVDSKVSIVMEQMIRLLHDCGLPAEDMDFINSDGAVMNKLLLEANPKMTLFTGSSRVAEKLAADLKGRVKLEDAGFDWKILGPDVQEV</sequence>
<keyword evidence="3" id="KW-0520">NAD</keyword>
<proteinExistence type="inferred from homology"/>
<dbReference type="SUPFAM" id="SSF53720">
    <property type="entry name" value="ALDH-like"/>
    <property type="match status" value="1"/>
</dbReference>
<evidence type="ECO:0000313" key="5">
    <source>
        <dbReference type="EMBL" id="AQK88014.1"/>
    </source>
</evidence>
<dbReference type="InterPro" id="IPR016161">
    <property type="entry name" value="Ald_DH/histidinol_DH"/>
</dbReference>
<dbReference type="InterPro" id="IPR016162">
    <property type="entry name" value="Ald_DH_N"/>
</dbReference>
<dbReference type="PANTHER" id="PTHR43521">
    <property type="entry name" value="ALPHA-AMINOADIPIC SEMIALDEHYDE DEHYDROGENASE"/>
    <property type="match status" value="1"/>
</dbReference>
<dbReference type="InterPro" id="IPR044638">
    <property type="entry name" value="ALDH7A1-like"/>
</dbReference>
<protein>
    <submittedName>
        <fullName evidence="5">Putative aldehyde dehydrogenase MIS1</fullName>
    </submittedName>
</protein>
<dbReference type="Pfam" id="PF00171">
    <property type="entry name" value="Aldedh"/>
    <property type="match status" value="1"/>
</dbReference>
<evidence type="ECO:0000256" key="1">
    <source>
        <dbReference type="ARBA" id="ARBA00009986"/>
    </source>
</evidence>
<gene>
    <name evidence="5" type="ORF">ZEAMMB73_Zm00001d038841</name>
</gene>
<dbReference type="Gene3D" id="3.40.605.10">
    <property type="entry name" value="Aldehyde Dehydrogenase, Chain A, domain 1"/>
    <property type="match status" value="1"/>
</dbReference>
<evidence type="ECO:0000256" key="2">
    <source>
        <dbReference type="ARBA" id="ARBA00023002"/>
    </source>
</evidence>
<reference evidence="5" key="1">
    <citation type="submission" date="2015-12" db="EMBL/GenBank/DDBJ databases">
        <title>Update maize B73 reference genome by single molecule sequencing technologies.</title>
        <authorList>
            <consortium name="Maize Genome Sequencing Project"/>
            <person name="Ware D."/>
        </authorList>
    </citation>
    <scope>NUCLEOTIDE SEQUENCE</scope>
    <source>
        <tissue evidence="5">Seedling</tissue>
    </source>
</reference>
<evidence type="ECO:0000259" key="4">
    <source>
        <dbReference type="Pfam" id="PF00171"/>
    </source>
</evidence>
<accession>A0A1D6MB78</accession>
<feature type="domain" description="Aldehyde dehydrogenase" evidence="4">
    <location>
        <begin position="7"/>
        <end position="169"/>
    </location>
</feature>
<keyword evidence="2" id="KW-0560">Oxidoreductase</keyword>
<dbReference type="FunFam" id="3.40.605.10:FF:000019">
    <property type="entry name" value="probable aldehyde dehydrogenase"/>
    <property type="match status" value="1"/>
</dbReference>
<dbReference type="GO" id="GO:0004029">
    <property type="term" value="F:aldehyde dehydrogenase (NAD+) activity"/>
    <property type="evidence" value="ECO:0007669"/>
    <property type="project" value="InterPro"/>
</dbReference>
<name>A0A1D6MB78_MAIZE</name>
<evidence type="ECO:0000256" key="3">
    <source>
        <dbReference type="ARBA" id="ARBA00023027"/>
    </source>
</evidence>
<dbReference type="InterPro" id="IPR015590">
    <property type="entry name" value="Aldehyde_DH_dom"/>
</dbReference>
<dbReference type="EMBL" id="CM000782">
    <property type="protein sequence ID" value="AQK88014.1"/>
    <property type="molecule type" value="Genomic_DNA"/>
</dbReference>
<dbReference type="AlphaFoldDB" id="A0A1D6MB78"/>
<comment type="similarity">
    <text evidence="1">Belongs to the aldehyde dehydrogenase family.</text>
</comment>